<sequence length="93" mass="10832">MAFISSIETYFVNVLSHCTDKKDYSKKDADEQLIYTLIPTQLHYANKIRSICNNFRYNANQIIDNHKKGTNEVKRVLKNLANDKSVQIVRPDK</sequence>
<comment type="caution">
    <text evidence="1">The sequence shown here is derived from an EMBL/GenBank/DDBJ whole genome shotgun (WGS) entry which is preliminary data.</text>
</comment>
<feature type="non-terminal residue" evidence="1">
    <location>
        <position position="93"/>
    </location>
</feature>
<proteinExistence type="predicted"/>
<evidence type="ECO:0000313" key="1">
    <source>
        <dbReference type="EMBL" id="CAF4394686.1"/>
    </source>
</evidence>
<dbReference type="EMBL" id="CAJOBF010023212">
    <property type="protein sequence ID" value="CAF4394686.1"/>
    <property type="molecule type" value="Genomic_DNA"/>
</dbReference>
<evidence type="ECO:0000313" key="2">
    <source>
        <dbReference type="Proteomes" id="UP000663842"/>
    </source>
</evidence>
<dbReference type="AlphaFoldDB" id="A0A820NQZ6"/>
<accession>A0A820NQZ6</accession>
<dbReference type="Proteomes" id="UP000663842">
    <property type="component" value="Unassembled WGS sequence"/>
</dbReference>
<gene>
    <name evidence="1" type="ORF">UXM345_LOCUS37974</name>
</gene>
<reference evidence="1" key="1">
    <citation type="submission" date="2021-02" db="EMBL/GenBank/DDBJ databases">
        <authorList>
            <person name="Nowell W R."/>
        </authorList>
    </citation>
    <scope>NUCLEOTIDE SEQUENCE</scope>
</reference>
<name>A0A820NQZ6_9BILA</name>
<protein>
    <submittedName>
        <fullName evidence="1">Uncharacterized protein</fullName>
    </submittedName>
</protein>
<organism evidence="1 2">
    <name type="scientific">Rotaria magnacalcarata</name>
    <dbReference type="NCBI Taxonomy" id="392030"/>
    <lineage>
        <taxon>Eukaryota</taxon>
        <taxon>Metazoa</taxon>
        <taxon>Spiralia</taxon>
        <taxon>Gnathifera</taxon>
        <taxon>Rotifera</taxon>
        <taxon>Eurotatoria</taxon>
        <taxon>Bdelloidea</taxon>
        <taxon>Philodinida</taxon>
        <taxon>Philodinidae</taxon>
        <taxon>Rotaria</taxon>
    </lineage>
</organism>